<keyword evidence="2 3" id="KW-0807">Transducer</keyword>
<feature type="domain" description="Methyl-accepting transducer" evidence="4">
    <location>
        <begin position="257"/>
        <end position="442"/>
    </location>
</feature>
<dbReference type="KEGG" id="alt:ambt_15150"/>
<dbReference type="SUPFAM" id="SSF58104">
    <property type="entry name" value="Methyl-accepting chemotaxis protein (MCP) signaling domain"/>
    <property type="match status" value="1"/>
</dbReference>
<evidence type="ECO:0000256" key="1">
    <source>
        <dbReference type="ARBA" id="ARBA00004370"/>
    </source>
</evidence>
<evidence type="ECO:0000313" key="8">
    <source>
        <dbReference type="Proteomes" id="UP000000683"/>
    </source>
</evidence>
<dbReference type="Gene3D" id="3.30.450.20">
    <property type="entry name" value="PAS domain"/>
    <property type="match status" value="2"/>
</dbReference>
<name>F5Z4X3_ALTNA</name>
<protein>
    <submittedName>
        <fullName evidence="7">Chemotaxis transducer</fullName>
    </submittedName>
</protein>
<dbReference type="PROSITE" id="PS50112">
    <property type="entry name" value="PAS"/>
    <property type="match status" value="1"/>
</dbReference>
<dbReference type="NCBIfam" id="TIGR00229">
    <property type="entry name" value="sensory_box"/>
    <property type="match status" value="1"/>
</dbReference>
<dbReference type="PROSITE" id="PS50113">
    <property type="entry name" value="PAC"/>
    <property type="match status" value="1"/>
</dbReference>
<dbReference type="eggNOG" id="COG0840">
    <property type="taxonomic scope" value="Bacteria"/>
</dbReference>
<dbReference type="GO" id="GO:0006935">
    <property type="term" value="P:chemotaxis"/>
    <property type="evidence" value="ECO:0007669"/>
    <property type="project" value="UniProtKB-ARBA"/>
</dbReference>
<dbReference type="GO" id="GO:0007165">
    <property type="term" value="P:signal transduction"/>
    <property type="evidence" value="ECO:0007669"/>
    <property type="project" value="UniProtKB-KW"/>
</dbReference>
<evidence type="ECO:0000259" key="6">
    <source>
        <dbReference type="PROSITE" id="PS50113"/>
    </source>
</evidence>
<dbReference type="OrthoDB" id="9765776at2"/>
<proteinExistence type="predicted"/>
<dbReference type="Pfam" id="PF00015">
    <property type="entry name" value="MCPsignal"/>
    <property type="match status" value="1"/>
</dbReference>
<dbReference type="InterPro" id="IPR013655">
    <property type="entry name" value="PAS_fold_3"/>
</dbReference>
<dbReference type="eggNOG" id="COG2202">
    <property type="taxonomic scope" value="Bacteria"/>
</dbReference>
<evidence type="ECO:0000259" key="4">
    <source>
        <dbReference type="PROSITE" id="PS50111"/>
    </source>
</evidence>
<dbReference type="PROSITE" id="PS50111">
    <property type="entry name" value="CHEMOTAXIS_TRANSDUC_2"/>
    <property type="match status" value="1"/>
</dbReference>
<evidence type="ECO:0000256" key="2">
    <source>
        <dbReference type="ARBA" id="ARBA00023224"/>
    </source>
</evidence>
<gene>
    <name evidence="7" type="ordered locus">ambt_15150</name>
</gene>
<dbReference type="EMBL" id="CP002339">
    <property type="protein sequence ID" value="AEF04540.1"/>
    <property type="molecule type" value="Genomic_DNA"/>
</dbReference>
<feature type="domain" description="PAC" evidence="6">
    <location>
        <begin position="218"/>
        <end position="272"/>
    </location>
</feature>
<dbReference type="SUPFAM" id="SSF55785">
    <property type="entry name" value="PYP-like sensor domain (PAS domain)"/>
    <property type="match status" value="1"/>
</dbReference>
<keyword evidence="8" id="KW-1185">Reference proteome</keyword>
<dbReference type="InterPro" id="IPR000700">
    <property type="entry name" value="PAS-assoc_C"/>
</dbReference>
<reference evidence="7 8" key="1">
    <citation type="journal article" date="2011" name="J. Bacteriol.">
        <title>Complete genome sequence of the polycyclic aromatic hydrocarbon-degrading bacterium Alteromonas sp. strain SN2.</title>
        <authorList>
            <person name="Jin H.M."/>
            <person name="Jeong H."/>
            <person name="Moon E.J."/>
            <person name="Math R.K."/>
            <person name="Lee K."/>
            <person name="Kim H.J."/>
            <person name="Jeon C.O."/>
            <person name="Oh T.K."/>
            <person name="Kim J.F."/>
        </authorList>
    </citation>
    <scope>NUCLEOTIDE SEQUENCE [LARGE SCALE GENOMIC DNA]</scope>
    <source>
        <strain evidence="8">JCM 17741 / KACC 18427 / KCTC 11700BP / SN2</strain>
    </source>
</reference>
<organism evidence="7 8">
    <name type="scientific">Alteromonas naphthalenivorans</name>
    <dbReference type="NCBI Taxonomy" id="715451"/>
    <lineage>
        <taxon>Bacteria</taxon>
        <taxon>Pseudomonadati</taxon>
        <taxon>Pseudomonadota</taxon>
        <taxon>Gammaproteobacteria</taxon>
        <taxon>Alteromonadales</taxon>
        <taxon>Alteromonadaceae</taxon>
        <taxon>Alteromonas/Salinimonas group</taxon>
        <taxon>Alteromonas</taxon>
    </lineage>
</organism>
<dbReference type="Pfam" id="PF08447">
    <property type="entry name" value="PAS_3"/>
    <property type="match status" value="1"/>
</dbReference>
<dbReference type="GO" id="GO:0016020">
    <property type="term" value="C:membrane"/>
    <property type="evidence" value="ECO:0007669"/>
    <property type="project" value="UniProtKB-SubCell"/>
</dbReference>
<accession>F5Z4X3</accession>
<dbReference type="CDD" id="cd00130">
    <property type="entry name" value="PAS"/>
    <property type="match status" value="2"/>
</dbReference>
<dbReference type="InterPro" id="IPR000014">
    <property type="entry name" value="PAS"/>
</dbReference>
<dbReference type="InterPro" id="IPR004089">
    <property type="entry name" value="MCPsignal_dom"/>
</dbReference>
<dbReference type="PANTHER" id="PTHR32089:SF112">
    <property type="entry name" value="LYSOZYME-LIKE PROTEIN-RELATED"/>
    <property type="match status" value="1"/>
</dbReference>
<dbReference type="AlphaFoldDB" id="F5Z4X3"/>
<evidence type="ECO:0000259" key="5">
    <source>
        <dbReference type="PROSITE" id="PS50112"/>
    </source>
</evidence>
<dbReference type="Pfam" id="PF13426">
    <property type="entry name" value="PAS_9"/>
    <property type="match status" value="1"/>
</dbReference>
<dbReference type="HOGENOM" id="CLU_000445_107_26_6"/>
<dbReference type="SMART" id="SM00283">
    <property type="entry name" value="MA"/>
    <property type="match status" value="1"/>
</dbReference>
<evidence type="ECO:0000256" key="3">
    <source>
        <dbReference type="PROSITE-ProRule" id="PRU00284"/>
    </source>
</evidence>
<dbReference type="InterPro" id="IPR035965">
    <property type="entry name" value="PAS-like_dom_sf"/>
</dbReference>
<dbReference type="SMART" id="SM00091">
    <property type="entry name" value="PAS"/>
    <property type="match status" value="2"/>
</dbReference>
<dbReference type="RefSeq" id="WP_013785464.1">
    <property type="nucleotide sequence ID" value="NC_015554.1"/>
</dbReference>
<dbReference type="CDD" id="cd11386">
    <property type="entry name" value="MCP_signal"/>
    <property type="match status" value="1"/>
</dbReference>
<sequence>MFFKNKQLLEEVERLRKDVESFHTVESELRAEMLYVELDRNGKISKVNDSFSDAIDFSSNALDGKTMDSLIPQGVMGQPATKEFIAAIKQAQHWHGAINLANANANANGEDRWFRGILQPITNESGGVERIALYMAEQTKNINKSREMNDMLDALNRSTAVIEFDLTGKILKANDNFLSTMGYSLEQILGKHHKIFCPADEVDTPEYRQFWSDLSQGKMFSDRFKRVDSRGNDVWLEASYNPIRNDQGVLYKVVKFATAITEQMQREFAISEAANVAFNISEGTGEQAQKGKEVVGSMVRIMGELTSQMGTASEGIRELDEQSQKVADLVKSISGIADQTNLLALNAAIEAARAGDQGRGFAVVADEVRQLASRTSTATEEIVSVVNENRKLTENAVQLIEAGQEKAREALEYSTESGKVMNEIQNGSSEVVNAIGQFTQRL</sequence>
<dbReference type="Proteomes" id="UP000000683">
    <property type="component" value="Chromosome"/>
</dbReference>
<feature type="domain" description="PAS" evidence="5">
    <location>
        <begin position="144"/>
        <end position="200"/>
    </location>
</feature>
<dbReference type="PANTHER" id="PTHR32089">
    <property type="entry name" value="METHYL-ACCEPTING CHEMOTAXIS PROTEIN MCPB"/>
    <property type="match status" value="1"/>
</dbReference>
<evidence type="ECO:0000313" key="7">
    <source>
        <dbReference type="EMBL" id="AEF04540.1"/>
    </source>
</evidence>
<dbReference type="Gene3D" id="1.10.287.950">
    <property type="entry name" value="Methyl-accepting chemotaxis protein"/>
    <property type="match status" value="1"/>
</dbReference>
<comment type="subcellular location">
    <subcellularLocation>
        <location evidence="1">Membrane</location>
    </subcellularLocation>
</comment>